<dbReference type="Pfam" id="PF13365">
    <property type="entry name" value="Trypsin_2"/>
    <property type="match status" value="1"/>
</dbReference>
<dbReference type="InterPro" id="IPR001940">
    <property type="entry name" value="Peptidase_S1C"/>
</dbReference>
<dbReference type="PATRIC" id="fig|413882.6.peg.4751"/>
<dbReference type="AlphaFoldDB" id="A0A0G3BP52"/>
<dbReference type="STRING" id="413882.AAW51_4543"/>
<dbReference type="InterPro" id="IPR009003">
    <property type="entry name" value="Peptidase_S1_PA"/>
</dbReference>
<accession>A0A0G3BP52</accession>
<protein>
    <submittedName>
        <fullName evidence="2">Trypsin</fullName>
    </submittedName>
</protein>
<gene>
    <name evidence="2" type="ORF">AAW51_4543</name>
</gene>
<dbReference type="PANTHER" id="PTHR43019:SF23">
    <property type="entry name" value="PROTEASE DO-LIKE 5, CHLOROPLASTIC"/>
    <property type="match status" value="1"/>
</dbReference>
<evidence type="ECO:0000256" key="1">
    <source>
        <dbReference type="SAM" id="SignalP"/>
    </source>
</evidence>
<dbReference type="KEGG" id="pbh:AAW51_4543"/>
<name>A0A0G3BP52_9BURK</name>
<sequence>MKFLSAVARHAAVSCCVALCITATRAQTVSPPPPAAVPEPGASLGAPAPVSASAQRLYERTRAQLVQVRTLLKGQASQSSVGSGFLVTGEGHLLTNYHVVSQAALEPARYRLVYTTADGREGPLQLLAFDAVHDVALVKAGDAGLQGRAPLSFRPSARSLSKGERIYSLGNPLDVGFAVLEGNYNGLVERSFYPNIFFGGALNPGMSGGPALDESGQVIGVNVATRRDGQQVSFLVPAEFGRALLEQGRTAPPIVESVYDRLSEQLMAHQHQLTQRFLKQAWRTPPHPRYTVPVPEESFVRCWGSTTQAETKGLEFERSDCQMDTHIFVSDWLQTGGLTVRHEAYDGRKLGALRFSAQYSASFRNESFPDRPTRDRTAASCREGFVDRAGLPLRTVLCLSAYKKLRGLYDLSVLVATLDDDTVGVQGRFDARGVDFENAMKLARHYIEGYAWKK</sequence>
<dbReference type="Gene3D" id="2.40.10.10">
    <property type="entry name" value="Trypsin-like serine proteases"/>
    <property type="match status" value="2"/>
</dbReference>
<evidence type="ECO:0000313" key="2">
    <source>
        <dbReference type="EMBL" id="AKJ31234.1"/>
    </source>
</evidence>
<dbReference type="SUPFAM" id="SSF50494">
    <property type="entry name" value="Trypsin-like serine proteases"/>
    <property type="match status" value="1"/>
</dbReference>
<dbReference type="EMBL" id="CP011371">
    <property type="protein sequence ID" value="AKJ31234.1"/>
    <property type="molecule type" value="Genomic_DNA"/>
</dbReference>
<dbReference type="OrthoDB" id="8581982at2"/>
<dbReference type="GO" id="GO:0006508">
    <property type="term" value="P:proteolysis"/>
    <property type="evidence" value="ECO:0007669"/>
    <property type="project" value="InterPro"/>
</dbReference>
<organism evidence="2 3">
    <name type="scientific">Caldimonas brevitalea</name>
    <dbReference type="NCBI Taxonomy" id="413882"/>
    <lineage>
        <taxon>Bacteria</taxon>
        <taxon>Pseudomonadati</taxon>
        <taxon>Pseudomonadota</taxon>
        <taxon>Betaproteobacteria</taxon>
        <taxon>Burkholderiales</taxon>
        <taxon>Sphaerotilaceae</taxon>
        <taxon>Caldimonas</taxon>
    </lineage>
</organism>
<dbReference type="PANTHER" id="PTHR43019">
    <property type="entry name" value="SERINE ENDOPROTEASE DEGS"/>
    <property type="match status" value="1"/>
</dbReference>
<dbReference type="GO" id="GO:0004252">
    <property type="term" value="F:serine-type endopeptidase activity"/>
    <property type="evidence" value="ECO:0007669"/>
    <property type="project" value="InterPro"/>
</dbReference>
<proteinExistence type="predicted"/>
<keyword evidence="3" id="KW-1185">Reference proteome</keyword>
<dbReference type="PRINTS" id="PR00834">
    <property type="entry name" value="PROTEASES2C"/>
</dbReference>
<reference evidence="2 3" key="1">
    <citation type="submission" date="2015-05" db="EMBL/GenBank/DDBJ databases">
        <authorList>
            <person name="Tang B."/>
            <person name="Yu Y."/>
        </authorList>
    </citation>
    <scope>NUCLEOTIDE SEQUENCE [LARGE SCALE GENOMIC DNA]</scope>
    <source>
        <strain evidence="2 3">DSM 7029</strain>
    </source>
</reference>
<feature type="chain" id="PRO_5002551947" evidence="1">
    <location>
        <begin position="27"/>
        <end position="454"/>
    </location>
</feature>
<keyword evidence="1" id="KW-0732">Signal</keyword>
<dbReference type="RefSeq" id="WP_047196416.1">
    <property type="nucleotide sequence ID" value="NZ_CP011371.1"/>
</dbReference>
<dbReference type="InterPro" id="IPR043504">
    <property type="entry name" value="Peptidase_S1_PA_chymotrypsin"/>
</dbReference>
<feature type="signal peptide" evidence="1">
    <location>
        <begin position="1"/>
        <end position="26"/>
    </location>
</feature>
<dbReference type="Proteomes" id="UP000035352">
    <property type="component" value="Chromosome"/>
</dbReference>
<evidence type="ECO:0000313" key="3">
    <source>
        <dbReference type="Proteomes" id="UP000035352"/>
    </source>
</evidence>